<sequence>MMEGSRAVLRCVERVKETDSRGAGLLRSLLQTAERIALINSNIELGLPLPGRFNDTQRYPDLNDLLLKRLMAIAEKVIEQIRICLEEFEVGVKQMTKLSQGHEGDELVVHSFGQEFWRKRQLLEGLLVTDSVSDIQSLIQVWPLTCKHSFVSFAAE</sequence>
<dbReference type="AlphaFoldDB" id="A0A7S2RH54"/>
<evidence type="ECO:0000313" key="1">
    <source>
        <dbReference type="EMBL" id="CAD9670886.1"/>
    </source>
</evidence>
<dbReference type="EMBL" id="HBHK01005671">
    <property type="protein sequence ID" value="CAD9670886.1"/>
    <property type="molecule type" value="Transcribed_RNA"/>
</dbReference>
<gene>
    <name evidence="1" type="ORF">QSP1433_LOCUS3331</name>
</gene>
<organism evidence="1">
    <name type="scientific">Mucochytrium quahogii</name>
    <dbReference type="NCBI Taxonomy" id="96639"/>
    <lineage>
        <taxon>Eukaryota</taxon>
        <taxon>Sar</taxon>
        <taxon>Stramenopiles</taxon>
        <taxon>Bigyra</taxon>
        <taxon>Labyrinthulomycetes</taxon>
        <taxon>Thraustochytrida</taxon>
        <taxon>Thraustochytriidae</taxon>
        <taxon>Mucochytrium</taxon>
    </lineage>
</organism>
<reference evidence="1" key="1">
    <citation type="submission" date="2021-01" db="EMBL/GenBank/DDBJ databases">
        <authorList>
            <person name="Corre E."/>
            <person name="Pelletier E."/>
            <person name="Niang G."/>
            <person name="Scheremetjew M."/>
            <person name="Finn R."/>
            <person name="Kale V."/>
            <person name="Holt S."/>
            <person name="Cochrane G."/>
            <person name="Meng A."/>
            <person name="Brown T."/>
            <person name="Cohen L."/>
        </authorList>
    </citation>
    <scope>NUCLEOTIDE SEQUENCE</scope>
    <source>
        <strain evidence="1">NY070348D</strain>
    </source>
</reference>
<protein>
    <submittedName>
        <fullName evidence="1">Uncharacterized protein</fullName>
    </submittedName>
</protein>
<proteinExistence type="predicted"/>
<name>A0A7S2RH54_9STRA</name>
<accession>A0A7S2RH54</accession>